<evidence type="ECO:0000256" key="1">
    <source>
        <dbReference type="SAM" id="Phobius"/>
    </source>
</evidence>
<feature type="transmembrane region" description="Helical" evidence="1">
    <location>
        <begin position="57"/>
        <end position="80"/>
    </location>
</feature>
<keyword evidence="3" id="KW-1185">Reference proteome</keyword>
<feature type="transmembrane region" description="Helical" evidence="1">
    <location>
        <begin position="26"/>
        <end position="45"/>
    </location>
</feature>
<evidence type="ECO:0000313" key="2">
    <source>
        <dbReference type="EMBL" id="QII81607.1"/>
    </source>
</evidence>
<reference evidence="2 3" key="1">
    <citation type="journal article" date="2017" name="Int. J. Syst. Evol. Microbiol.">
        <title>Jeotgalibaca porci sp. nov. and Jeotgalibaca arthritidis sp. nov., isolated from pigs, and emended description of the genus Jeotgalibaca.</title>
        <authorList>
            <person name="Zamora L."/>
            <person name="Perez-Sancho M."/>
            <person name="Dominguez L."/>
            <person name="Fernandez-Garayzabal J.F."/>
            <person name="Vela A.I."/>
        </authorList>
    </citation>
    <scope>NUCLEOTIDE SEQUENCE [LARGE SCALE GENOMIC DNA]</scope>
    <source>
        <strain evidence="2 3">CECT 9157</strain>
    </source>
</reference>
<keyword evidence="1" id="KW-0812">Transmembrane</keyword>
<keyword evidence="1" id="KW-0472">Membrane</keyword>
<proteinExistence type="predicted"/>
<sequence length="164" mass="19340">MTYRGSANLTVKDYLFLNLAATTKNYIVYSGLSLMICSLFFLSFMRDFTITKQIFSVFIIFSVTFLSLLLIQVIGLLIWLKKLPHYIGQRTFIINNEGVELKQFKKNEGDFYSWEEFQGLINLKKYWLLKIDDKQIKVIPHKAFKKNEILKINQLMSSKIEFLK</sequence>
<dbReference type="EMBL" id="CP049740">
    <property type="protein sequence ID" value="QII81607.1"/>
    <property type="molecule type" value="Genomic_DNA"/>
</dbReference>
<name>A0A6G7K8N9_9LACT</name>
<evidence type="ECO:0008006" key="4">
    <source>
        <dbReference type="Google" id="ProtNLM"/>
    </source>
</evidence>
<evidence type="ECO:0000313" key="3">
    <source>
        <dbReference type="Proteomes" id="UP000501451"/>
    </source>
</evidence>
<organism evidence="2 3">
    <name type="scientific">Jeotgalibaca arthritidis</name>
    <dbReference type="NCBI Taxonomy" id="1868794"/>
    <lineage>
        <taxon>Bacteria</taxon>
        <taxon>Bacillati</taxon>
        <taxon>Bacillota</taxon>
        <taxon>Bacilli</taxon>
        <taxon>Lactobacillales</taxon>
        <taxon>Carnobacteriaceae</taxon>
        <taxon>Jeotgalibaca</taxon>
    </lineage>
</organism>
<keyword evidence="1" id="KW-1133">Transmembrane helix</keyword>
<protein>
    <recommendedName>
        <fullName evidence="4">YcxB family protein</fullName>
    </recommendedName>
</protein>
<dbReference type="RefSeq" id="WP_166161335.1">
    <property type="nucleotide sequence ID" value="NZ_CP049740.1"/>
</dbReference>
<dbReference type="Proteomes" id="UP000501451">
    <property type="component" value="Chromosome"/>
</dbReference>
<dbReference type="KEGG" id="jar:G7057_03355"/>
<accession>A0A6G7K8N9</accession>
<gene>
    <name evidence="2" type="ORF">G7057_03355</name>
</gene>
<dbReference type="AlphaFoldDB" id="A0A6G7K8N9"/>